<feature type="coiled-coil region" evidence="1">
    <location>
        <begin position="118"/>
        <end position="225"/>
    </location>
</feature>
<name>A0A812JMT1_9DINO</name>
<dbReference type="AlphaFoldDB" id="A0A812JMT1"/>
<feature type="region of interest" description="Disordered" evidence="2">
    <location>
        <begin position="1"/>
        <end position="40"/>
    </location>
</feature>
<protein>
    <submittedName>
        <fullName evidence="3">Uncharacterized protein</fullName>
    </submittedName>
</protein>
<feature type="region of interest" description="Disordered" evidence="2">
    <location>
        <begin position="61"/>
        <end position="96"/>
    </location>
</feature>
<dbReference type="PANTHER" id="PTHR24216:SF65">
    <property type="entry name" value="PAXILLIN-LIKE PROTEIN 1"/>
    <property type="match status" value="1"/>
</dbReference>
<proteinExistence type="predicted"/>
<accession>A0A812JMT1</accession>
<feature type="coiled-coil region" evidence="1">
    <location>
        <begin position="254"/>
        <end position="281"/>
    </location>
</feature>
<feature type="compositionally biased region" description="Pro residues" evidence="2">
    <location>
        <begin position="337"/>
        <end position="357"/>
    </location>
</feature>
<dbReference type="OrthoDB" id="448033at2759"/>
<feature type="compositionally biased region" description="Low complexity" evidence="2">
    <location>
        <begin position="9"/>
        <end position="30"/>
    </location>
</feature>
<reference evidence="3" key="1">
    <citation type="submission" date="2021-02" db="EMBL/GenBank/DDBJ databases">
        <authorList>
            <person name="Dougan E. K."/>
            <person name="Rhodes N."/>
            <person name="Thang M."/>
            <person name="Chan C."/>
        </authorList>
    </citation>
    <scope>NUCLEOTIDE SEQUENCE</scope>
</reference>
<evidence type="ECO:0000256" key="1">
    <source>
        <dbReference type="SAM" id="Coils"/>
    </source>
</evidence>
<keyword evidence="4" id="KW-1185">Reference proteome</keyword>
<dbReference type="PANTHER" id="PTHR24216">
    <property type="entry name" value="PAXILLIN-RELATED"/>
    <property type="match status" value="1"/>
</dbReference>
<evidence type="ECO:0000313" key="3">
    <source>
        <dbReference type="EMBL" id="CAE7205150.1"/>
    </source>
</evidence>
<evidence type="ECO:0000313" key="4">
    <source>
        <dbReference type="Proteomes" id="UP000601435"/>
    </source>
</evidence>
<feature type="region of interest" description="Disordered" evidence="2">
    <location>
        <begin position="294"/>
        <end position="427"/>
    </location>
</feature>
<comment type="caution">
    <text evidence="3">The sequence shown here is derived from an EMBL/GenBank/DDBJ whole genome shotgun (WGS) entry which is preliminary data.</text>
</comment>
<keyword evidence="1" id="KW-0175">Coiled coil</keyword>
<evidence type="ECO:0000256" key="2">
    <source>
        <dbReference type="SAM" id="MobiDB-lite"/>
    </source>
</evidence>
<dbReference type="EMBL" id="CAJNJA010006086">
    <property type="protein sequence ID" value="CAE7205150.1"/>
    <property type="molecule type" value="Genomic_DNA"/>
</dbReference>
<dbReference type="Proteomes" id="UP000601435">
    <property type="component" value="Unassembled WGS sequence"/>
</dbReference>
<gene>
    <name evidence="3" type="ORF">SNEC2469_LOCUS1727</name>
</gene>
<dbReference type="PRINTS" id="PR01217">
    <property type="entry name" value="PRICHEXTENSN"/>
</dbReference>
<feature type="compositionally biased region" description="Pro residues" evidence="2">
    <location>
        <begin position="300"/>
        <end position="327"/>
    </location>
</feature>
<feature type="compositionally biased region" description="Pro residues" evidence="2">
    <location>
        <begin position="384"/>
        <end position="409"/>
    </location>
</feature>
<organism evidence="3 4">
    <name type="scientific">Symbiodinium necroappetens</name>
    <dbReference type="NCBI Taxonomy" id="1628268"/>
    <lineage>
        <taxon>Eukaryota</taxon>
        <taxon>Sar</taxon>
        <taxon>Alveolata</taxon>
        <taxon>Dinophyceae</taxon>
        <taxon>Suessiales</taxon>
        <taxon>Symbiodiniaceae</taxon>
        <taxon>Symbiodinium</taxon>
    </lineage>
</organism>
<sequence>MEPLPLELSSPARSCASARRGSGPSLLLRGRGPRGPGKRGACVAPVSVGFGLAVGLRAHSHRRLSKPALRAGKGSDPRNPFTEWRDSGYAIPGIDGKPENYSGEDWMFGMREALGGKERELQDEANALAHQVAKAEQQQAALSERLTGAEEREGQLRERLAEEQERARVAQESYEELAERVEQAQIERDLALGGKDSREELERKIEEMKEGQLKLERELSESRAREAERAGELKEKEVELITVRREKVVLTKELADAKKREKELAALLEQAQHQILELTSDEAGEILADIDLEALTASGVPPPPAPTKAPPPPPPPGKAGPAMPVPPKQRAQAEASTPPPPPTRPAAPPAAPPAPPKPKPKSKASIPGPPPSPPSLSSLSSKAPPRPRGKAPPPPPPSPPSPPSPPPSPKAKAKAPQKSMGRELSGIPPNPFPLSVLHFAEAAPDSFAAAALPRLAALRLRLCCSGRAHRRGAPVRTKQKGFCISWRCLHVSNLLRLFATLHLTFPIRFDLSCCLRHARSLLLFYQ</sequence>